<reference evidence="8 9" key="1">
    <citation type="submission" date="2016-10" db="EMBL/GenBank/DDBJ databases">
        <authorList>
            <person name="de Groot N.N."/>
        </authorList>
    </citation>
    <scope>NUCLEOTIDE SEQUENCE [LARGE SCALE GENOMIC DNA]</scope>
    <source>
        <strain evidence="8 9">CGMCC 4.1877</strain>
    </source>
</reference>
<evidence type="ECO:0000256" key="1">
    <source>
        <dbReference type="ARBA" id="ARBA00001974"/>
    </source>
</evidence>
<dbReference type="InterPro" id="IPR036188">
    <property type="entry name" value="FAD/NAD-bd_sf"/>
</dbReference>
<dbReference type="EMBL" id="FOUY01000014">
    <property type="protein sequence ID" value="SFN42667.1"/>
    <property type="molecule type" value="Genomic_DNA"/>
</dbReference>
<dbReference type="Gene3D" id="3.50.50.60">
    <property type="entry name" value="FAD/NAD(P)-binding domain"/>
    <property type="match status" value="2"/>
</dbReference>
<comment type="cofactor">
    <cofactor evidence="1">
        <name>FAD</name>
        <dbReference type="ChEBI" id="CHEBI:57692"/>
    </cofactor>
</comment>
<dbReference type="OrthoDB" id="5168853at2"/>
<proteinExistence type="inferred from homology"/>
<keyword evidence="5" id="KW-0521">NADP</keyword>
<gene>
    <name evidence="8" type="ORF">SAMN05216207_101431</name>
</gene>
<dbReference type="PANTHER" id="PTHR43098">
    <property type="entry name" value="L-ORNITHINE N(5)-MONOOXYGENASE-RELATED"/>
    <property type="match status" value="1"/>
</dbReference>
<evidence type="ECO:0000256" key="6">
    <source>
        <dbReference type="ARBA" id="ARBA00023002"/>
    </source>
</evidence>
<dbReference type="PANTHER" id="PTHR43098:SF3">
    <property type="entry name" value="L-ORNITHINE N(5)-MONOOXYGENASE-RELATED"/>
    <property type="match status" value="1"/>
</dbReference>
<dbReference type="STRING" id="260086.SAMN05216207_101431"/>
<keyword evidence="6" id="KW-0560">Oxidoreductase</keyword>
<sequence length="541" mass="59924">MSNDRSVDAVIVGAGIAGLYQLYRLRELGLSTRVFETGDGVGGTWYWNRYPGARCDVESLSYSYSFSPELEQEWEWTERYPAQPEILRYVNHVADRFDLRKDVTFNTRVGSADYDEAAGRWRVATDTGETVDAQYLIMATGCLSRSKEIDIPGRERFAGPTYHTAHWPHEGVDFTGLRVGLVGTGSSGVQSIPIIAAQAAELTVFQRTPAYSLAARNRPLERSEIDAMKAEYRQWRDKQRTSGFGVPVPEATESALAVSEAERNAKYESGWQEGTLVSILAGYTDTLADAAANETAAEFVRQKIRERVTDPEVAEILSPRSYPFGTKRPCLDTGYYETFNEPHVHLVDLRRTPLTEATERGLRTSERDHEFDVLVFATGFDAMTGALNAIDIRGRDGVLLRDKWAEGPRTYLGLAIAGFPNLFTITGPSSPSVLSNMIVSIEQHVDWITDCIVALGERGATTIEATAEAEDEWAAHVEEVGNMTLYPTADSWYMGSNVPGKPRMFMAYIGGVGAYRERCDAIAANDYEGFRLEKTTLTGAA</sequence>
<dbReference type="InterPro" id="IPR050775">
    <property type="entry name" value="FAD-binding_Monooxygenases"/>
</dbReference>
<dbReference type="PRINTS" id="PR00411">
    <property type="entry name" value="PNDRDTASEI"/>
</dbReference>
<evidence type="ECO:0000256" key="7">
    <source>
        <dbReference type="ARBA" id="ARBA00023033"/>
    </source>
</evidence>
<evidence type="ECO:0000256" key="2">
    <source>
        <dbReference type="ARBA" id="ARBA00010139"/>
    </source>
</evidence>
<dbReference type="Proteomes" id="UP000199614">
    <property type="component" value="Unassembled WGS sequence"/>
</dbReference>
<evidence type="ECO:0000256" key="5">
    <source>
        <dbReference type="ARBA" id="ARBA00022857"/>
    </source>
</evidence>
<organism evidence="8 9">
    <name type="scientific">Pseudonocardia ammonioxydans</name>
    <dbReference type="NCBI Taxonomy" id="260086"/>
    <lineage>
        <taxon>Bacteria</taxon>
        <taxon>Bacillati</taxon>
        <taxon>Actinomycetota</taxon>
        <taxon>Actinomycetes</taxon>
        <taxon>Pseudonocardiales</taxon>
        <taxon>Pseudonocardiaceae</taxon>
        <taxon>Pseudonocardia</taxon>
    </lineage>
</organism>
<dbReference type="GO" id="GO:0016709">
    <property type="term" value="F:oxidoreductase activity, acting on paired donors, with incorporation or reduction of molecular oxygen, NAD(P)H as one donor, and incorporation of one atom of oxygen"/>
    <property type="evidence" value="ECO:0007669"/>
    <property type="project" value="UniProtKB-ARBA"/>
</dbReference>
<dbReference type="AlphaFoldDB" id="A0A1I4YXI1"/>
<comment type="similarity">
    <text evidence="2">Belongs to the FAD-binding monooxygenase family.</text>
</comment>
<evidence type="ECO:0000256" key="3">
    <source>
        <dbReference type="ARBA" id="ARBA00022630"/>
    </source>
</evidence>
<keyword evidence="9" id="KW-1185">Reference proteome</keyword>
<keyword evidence="3" id="KW-0285">Flavoprotein</keyword>
<evidence type="ECO:0000256" key="4">
    <source>
        <dbReference type="ARBA" id="ARBA00022827"/>
    </source>
</evidence>
<evidence type="ECO:0000313" key="8">
    <source>
        <dbReference type="EMBL" id="SFN42667.1"/>
    </source>
</evidence>
<dbReference type="SUPFAM" id="SSF51905">
    <property type="entry name" value="FAD/NAD(P)-binding domain"/>
    <property type="match status" value="2"/>
</dbReference>
<keyword evidence="7 8" id="KW-0503">Monooxygenase</keyword>
<keyword evidence="4" id="KW-0274">FAD</keyword>
<protein>
    <submittedName>
        <fullName evidence="8">Cyclohexanone monooxygenase</fullName>
    </submittedName>
</protein>
<dbReference type="RefSeq" id="WP_093343274.1">
    <property type="nucleotide sequence ID" value="NZ_FOUY01000014.1"/>
</dbReference>
<name>A0A1I4YXI1_PSUAM</name>
<evidence type="ECO:0000313" key="9">
    <source>
        <dbReference type="Proteomes" id="UP000199614"/>
    </source>
</evidence>
<dbReference type="Pfam" id="PF13738">
    <property type="entry name" value="Pyr_redox_3"/>
    <property type="match status" value="1"/>
</dbReference>
<accession>A0A1I4YXI1</accession>